<proteinExistence type="predicted"/>
<sequence length="329" mass="38193">MITKQNLKEVLKKLNFQEIKENYFSKKFENFDCNLEVDFQNEKLVYPENSGLKINDRTISNFKAPENFVVFECVNRLLEQGYNPKHIELEPKWQVGHGASGGKADVLVKNNLGNSYLIIECKTAVGEFNNAWKQAQTKPTQIFSYAQQAKSTEFIALYASDFVDNEVRPEYYLISLKDNEDLLKNNSKLKSFRDATSVEEIYKVWVDTYDQEYARLGLFENARAYDIGKNKFSTDDLKTVSSKDIAGKYHEFATILRQHNVSGRENAFDKLVNLFLCKVVDEKDNSKDLSFYWKGKAYDDPFSLQDRLQKLYSVGMKKFLGEDVLYFII</sequence>
<dbReference type="EMBL" id="JAEDAM010000038">
    <property type="protein sequence ID" value="MBS8122080.1"/>
    <property type="molecule type" value="Genomic_DNA"/>
</dbReference>
<dbReference type="Proteomes" id="UP000680365">
    <property type="component" value="Unassembled WGS sequence"/>
</dbReference>
<gene>
    <name evidence="1" type="ORF">VAMP_98n91</name>
</gene>
<name>A0ABS5QLJ7_9BACT</name>
<keyword evidence="2" id="KW-1185">Reference proteome</keyword>
<accession>A0ABS5QLJ7</accession>
<organism evidence="1 2">
    <name type="scientific">Candidatus Vampirococcus lugosii</name>
    <dbReference type="NCBI Taxonomy" id="2789015"/>
    <lineage>
        <taxon>Bacteria</taxon>
        <taxon>Candidatus Absconditibacteriota</taxon>
        <taxon>Vampirococcus</taxon>
    </lineage>
</organism>
<evidence type="ECO:0000313" key="2">
    <source>
        <dbReference type="Proteomes" id="UP000680365"/>
    </source>
</evidence>
<reference evidence="1 2" key="1">
    <citation type="journal article" date="2021" name="Nat. Commun.">
        <title>Reductive evolution and unique predatory mode in the CPR bacterium Vampirococcus lugosii.</title>
        <authorList>
            <person name="Moreira D."/>
            <person name="Zivanovic Y."/>
            <person name="Lopez-Archilla A.I."/>
            <person name="Iniesto M."/>
            <person name="Lopez-Garcia P."/>
        </authorList>
    </citation>
    <scope>NUCLEOTIDE SEQUENCE [LARGE SCALE GENOMIC DNA]</scope>
    <source>
        <strain evidence="1">Chiprana</strain>
    </source>
</reference>
<evidence type="ECO:0000313" key="1">
    <source>
        <dbReference type="EMBL" id="MBS8122080.1"/>
    </source>
</evidence>
<protein>
    <submittedName>
        <fullName evidence="1">Type I restriction-modification system, DNA-methyltransferase subunit M</fullName>
    </submittedName>
</protein>
<dbReference type="RefSeq" id="WP_213349234.1">
    <property type="nucleotide sequence ID" value="NZ_JAEDAM010000038.1"/>
</dbReference>
<comment type="caution">
    <text evidence="1">The sequence shown here is derived from an EMBL/GenBank/DDBJ whole genome shotgun (WGS) entry which is preliminary data.</text>
</comment>